<dbReference type="AlphaFoldDB" id="C0C471"/>
<reference evidence="1" key="1">
    <citation type="submission" date="2009-02" db="EMBL/GenBank/DDBJ databases">
        <authorList>
            <person name="Fulton L."/>
            <person name="Clifton S."/>
            <person name="Fulton B."/>
            <person name="Xu J."/>
            <person name="Minx P."/>
            <person name="Pepin K.H."/>
            <person name="Johnson M."/>
            <person name="Bhonagiri V."/>
            <person name="Nash W.E."/>
            <person name="Mardis E.R."/>
            <person name="Wilson R.K."/>
        </authorList>
    </citation>
    <scope>NUCLEOTIDE SEQUENCE [LARGE SCALE GENOMIC DNA]</scope>
    <source>
        <strain evidence="1">DSM 15053</strain>
    </source>
</reference>
<organism evidence="1 2">
    <name type="scientific">[Clostridium] hylemonae DSM 15053</name>
    <dbReference type="NCBI Taxonomy" id="553973"/>
    <lineage>
        <taxon>Bacteria</taxon>
        <taxon>Bacillati</taxon>
        <taxon>Bacillota</taxon>
        <taxon>Clostridia</taxon>
        <taxon>Lachnospirales</taxon>
        <taxon>Lachnospiraceae</taxon>
    </lineage>
</organism>
<name>C0C471_9FIRM</name>
<evidence type="ECO:0000313" key="1">
    <source>
        <dbReference type="EMBL" id="EEG72864.1"/>
    </source>
</evidence>
<dbReference type="EMBL" id="ABYI02000034">
    <property type="protein sequence ID" value="EEG72864.1"/>
    <property type="molecule type" value="Genomic_DNA"/>
</dbReference>
<keyword evidence="2" id="KW-1185">Reference proteome</keyword>
<reference evidence="1" key="2">
    <citation type="submission" date="2013-06" db="EMBL/GenBank/DDBJ databases">
        <title>Draft genome sequence of Clostridium hylemonae (DSM 15053).</title>
        <authorList>
            <person name="Sudarsanam P."/>
            <person name="Ley R."/>
            <person name="Guruge J."/>
            <person name="Turnbaugh P.J."/>
            <person name="Mahowald M."/>
            <person name="Liep D."/>
            <person name="Gordon J."/>
        </authorList>
    </citation>
    <scope>NUCLEOTIDE SEQUENCE</scope>
    <source>
        <strain evidence="1">DSM 15053</strain>
    </source>
</reference>
<proteinExistence type="predicted"/>
<dbReference type="HOGENOM" id="CLU_2971334_0_0_9"/>
<dbReference type="STRING" id="553973.CLOHYLEM_06886"/>
<accession>C0C471</accession>
<comment type="caution">
    <text evidence="1">The sequence shown here is derived from an EMBL/GenBank/DDBJ whole genome shotgun (WGS) entry which is preliminary data.</text>
</comment>
<evidence type="ECO:0000313" key="2">
    <source>
        <dbReference type="Proteomes" id="UP000004893"/>
    </source>
</evidence>
<gene>
    <name evidence="1" type="ORF">CLOHYLEM_06886</name>
</gene>
<protein>
    <submittedName>
        <fullName evidence="1">Uncharacterized protein</fullName>
    </submittedName>
</protein>
<dbReference type="Proteomes" id="UP000004893">
    <property type="component" value="Unassembled WGS sequence"/>
</dbReference>
<sequence length="58" mass="6871">MWKREYFCFYFCEAPGRRFFIWKGEMAERIGGAAVFFLGGLRHIFGCILKKNIICVDK</sequence>